<feature type="domain" description="Transposase IS116/IS110/IS902 C-terminal" evidence="2">
    <location>
        <begin position="75"/>
        <end position="155"/>
    </location>
</feature>
<evidence type="ECO:0000259" key="2">
    <source>
        <dbReference type="Pfam" id="PF02371"/>
    </source>
</evidence>
<gene>
    <name evidence="3" type="ORF">BAL341_1988</name>
</gene>
<dbReference type="Pfam" id="PF02371">
    <property type="entry name" value="Transposase_20"/>
    <property type="match status" value="1"/>
</dbReference>
<dbReference type="GO" id="GO:0003677">
    <property type="term" value="F:DNA binding"/>
    <property type="evidence" value="ECO:0007669"/>
    <property type="project" value="InterPro"/>
</dbReference>
<organism evidence="3">
    <name type="scientific">Rheinheimera sp. BAL341</name>
    <dbReference type="NCBI Taxonomy" id="1708203"/>
    <lineage>
        <taxon>Bacteria</taxon>
        <taxon>Pseudomonadati</taxon>
        <taxon>Pseudomonadota</taxon>
        <taxon>Gammaproteobacteria</taxon>
        <taxon>Chromatiales</taxon>
        <taxon>Chromatiaceae</taxon>
        <taxon>Rheinheimera</taxon>
    </lineage>
</organism>
<keyword evidence="1" id="KW-0175">Coiled coil</keyword>
<evidence type="ECO:0000256" key="1">
    <source>
        <dbReference type="SAM" id="Coils"/>
    </source>
</evidence>
<name>A0A486XPV2_9GAMM</name>
<feature type="coiled-coil region" evidence="1">
    <location>
        <begin position="43"/>
        <end position="70"/>
    </location>
</feature>
<reference evidence="3" key="1">
    <citation type="submission" date="2019-04" db="EMBL/GenBank/DDBJ databases">
        <authorList>
            <person name="Brambilla D."/>
        </authorList>
    </citation>
    <scope>NUCLEOTIDE SEQUENCE</scope>
    <source>
        <strain evidence="3">BAL1</strain>
    </source>
</reference>
<proteinExistence type="predicted"/>
<dbReference type="InterPro" id="IPR047650">
    <property type="entry name" value="Transpos_IS110"/>
</dbReference>
<dbReference type="EMBL" id="CAAJGR010000108">
    <property type="protein sequence ID" value="VHO04583.1"/>
    <property type="molecule type" value="Genomic_DNA"/>
</dbReference>
<dbReference type="PANTHER" id="PTHR33055:SF3">
    <property type="entry name" value="PUTATIVE TRANSPOSASE FOR IS117-RELATED"/>
    <property type="match status" value="1"/>
</dbReference>
<dbReference type="GO" id="GO:0004803">
    <property type="term" value="F:transposase activity"/>
    <property type="evidence" value="ECO:0007669"/>
    <property type="project" value="InterPro"/>
</dbReference>
<sequence length="209" mass="22882">MNQIRSYLHEFGIVINQGRSALAKALPLVGEEETLPLLFRQSIADLTDRLTDLETRIDTLNKRIDAWSKQDSTAKALLELCGVGSVTASAAVATAGDVSVFKNGRQFAAWLGLVPKQNSSGGKTQLGAITKRGDRYLRTLLVQGARTVMLAASRAQKSSQTNPMFEWIYKLQERRPNNVVAVAIAAKQARMLWAIMAKQQRQDGLGLAT</sequence>
<evidence type="ECO:0000313" key="3">
    <source>
        <dbReference type="EMBL" id="VHO04583.1"/>
    </source>
</evidence>
<dbReference type="InterPro" id="IPR003346">
    <property type="entry name" value="Transposase_20"/>
</dbReference>
<dbReference type="PANTHER" id="PTHR33055">
    <property type="entry name" value="TRANSPOSASE FOR INSERTION SEQUENCE ELEMENT IS1111A"/>
    <property type="match status" value="1"/>
</dbReference>
<dbReference type="AlphaFoldDB" id="A0A486XPV2"/>
<dbReference type="GO" id="GO:0006313">
    <property type="term" value="P:DNA transposition"/>
    <property type="evidence" value="ECO:0007669"/>
    <property type="project" value="InterPro"/>
</dbReference>
<dbReference type="NCBIfam" id="NF033542">
    <property type="entry name" value="transpos_IS110"/>
    <property type="match status" value="1"/>
</dbReference>
<protein>
    <submittedName>
        <fullName evidence="3">Mobile element protein</fullName>
    </submittedName>
</protein>
<accession>A0A486XPV2</accession>